<name>A0A2I0KIC1_PUNGR</name>
<evidence type="ECO:0000313" key="2">
    <source>
        <dbReference type="EMBL" id="PKI68199.1"/>
    </source>
</evidence>
<evidence type="ECO:0000313" key="3">
    <source>
        <dbReference type="Proteomes" id="UP000233551"/>
    </source>
</evidence>
<proteinExistence type="predicted"/>
<comment type="caution">
    <text evidence="2">The sequence shown here is derived from an EMBL/GenBank/DDBJ whole genome shotgun (WGS) entry which is preliminary data.</text>
</comment>
<gene>
    <name evidence="2" type="ORF">CRG98_011398</name>
</gene>
<feature type="compositionally biased region" description="Basic and acidic residues" evidence="1">
    <location>
        <begin position="12"/>
        <end position="24"/>
    </location>
</feature>
<dbReference type="AlphaFoldDB" id="A0A2I0KIC1"/>
<protein>
    <submittedName>
        <fullName evidence="2">Uncharacterized protein</fullName>
    </submittedName>
</protein>
<accession>A0A2I0KIC1</accession>
<keyword evidence="3" id="KW-1185">Reference proteome</keyword>
<feature type="region of interest" description="Disordered" evidence="1">
    <location>
        <begin position="1"/>
        <end position="42"/>
    </location>
</feature>
<sequence>MASVQRRVQGRSLEEGRAAKHEMEEAPSIARHSTLYHQPGLMRTPPPTLLSWRRQSRCLPPCPALARSIIDSALAATIDLSPTIVDSSPRPWPQLRRSSLLAPLHARPTMKNRFPTTRL</sequence>
<dbReference type="Proteomes" id="UP000233551">
    <property type="component" value="Unassembled WGS sequence"/>
</dbReference>
<evidence type="ECO:0000256" key="1">
    <source>
        <dbReference type="SAM" id="MobiDB-lite"/>
    </source>
</evidence>
<dbReference type="EMBL" id="PGOL01000567">
    <property type="protein sequence ID" value="PKI68199.1"/>
    <property type="molecule type" value="Genomic_DNA"/>
</dbReference>
<organism evidence="2 3">
    <name type="scientific">Punica granatum</name>
    <name type="common">Pomegranate</name>
    <dbReference type="NCBI Taxonomy" id="22663"/>
    <lineage>
        <taxon>Eukaryota</taxon>
        <taxon>Viridiplantae</taxon>
        <taxon>Streptophyta</taxon>
        <taxon>Embryophyta</taxon>
        <taxon>Tracheophyta</taxon>
        <taxon>Spermatophyta</taxon>
        <taxon>Magnoliopsida</taxon>
        <taxon>eudicotyledons</taxon>
        <taxon>Gunneridae</taxon>
        <taxon>Pentapetalae</taxon>
        <taxon>rosids</taxon>
        <taxon>malvids</taxon>
        <taxon>Myrtales</taxon>
        <taxon>Lythraceae</taxon>
        <taxon>Punica</taxon>
    </lineage>
</organism>
<reference evidence="2 3" key="1">
    <citation type="submission" date="2017-11" db="EMBL/GenBank/DDBJ databases">
        <title>De-novo sequencing of pomegranate (Punica granatum L.) genome.</title>
        <authorList>
            <person name="Akparov Z."/>
            <person name="Amiraslanov A."/>
            <person name="Hajiyeva S."/>
            <person name="Abbasov M."/>
            <person name="Kaur K."/>
            <person name="Hamwieh A."/>
            <person name="Solovyev V."/>
            <person name="Salamov A."/>
            <person name="Braich B."/>
            <person name="Kosarev P."/>
            <person name="Mahmoud A."/>
            <person name="Hajiyev E."/>
            <person name="Babayeva S."/>
            <person name="Izzatullayeva V."/>
            <person name="Mammadov A."/>
            <person name="Mammadov A."/>
            <person name="Sharifova S."/>
            <person name="Ojaghi J."/>
            <person name="Eynullazada K."/>
            <person name="Bayramov B."/>
            <person name="Abdulazimova A."/>
            <person name="Shahmuradov I."/>
        </authorList>
    </citation>
    <scope>NUCLEOTIDE SEQUENCE [LARGE SCALE GENOMIC DNA]</scope>
    <source>
        <strain evidence="3">cv. AG2017</strain>
        <tissue evidence="2">Leaf</tissue>
    </source>
</reference>